<sequence length="266" mass="28204">MTGTYATVNGLRTYYEDHPATSREQESGTPAPPMLLLHGGGVTADSWSVHLPALTAQHRVLVPERRGHGRTQDLPGPFTYRTMAEDTAALIDHLGTGPVHAVGWSDGGVVALHLALHRPDLVRTLTVIGTSTDEGVEASTQALFTDSEENRQLLSAMFQAPYAALSPDGPGHFPVVLGKLTDMWRQGPELALNDLKDIPTPTLVAIGDHDEVTVGHADAMARALPQAQLAVVPGTTHALPLEKPHLVGELVLGFVSAPVMPGPDFG</sequence>
<evidence type="ECO:0000313" key="3">
    <source>
        <dbReference type="EMBL" id="GAA3726109.1"/>
    </source>
</evidence>
<organism evidence="3 4">
    <name type="scientific">Streptomyces tremellae</name>
    <dbReference type="NCBI Taxonomy" id="1124239"/>
    <lineage>
        <taxon>Bacteria</taxon>
        <taxon>Bacillati</taxon>
        <taxon>Actinomycetota</taxon>
        <taxon>Actinomycetes</taxon>
        <taxon>Kitasatosporales</taxon>
        <taxon>Streptomycetaceae</taxon>
        <taxon>Streptomyces</taxon>
    </lineage>
</organism>
<proteinExistence type="predicted"/>
<dbReference type="RefSeq" id="WP_345645403.1">
    <property type="nucleotide sequence ID" value="NZ_BAABEP010000013.1"/>
</dbReference>
<dbReference type="InterPro" id="IPR029058">
    <property type="entry name" value="AB_hydrolase_fold"/>
</dbReference>
<dbReference type="InterPro" id="IPR000073">
    <property type="entry name" value="AB_hydrolase_1"/>
</dbReference>
<evidence type="ECO:0000256" key="1">
    <source>
        <dbReference type="ARBA" id="ARBA00022801"/>
    </source>
</evidence>
<dbReference type="EMBL" id="BAABEP010000013">
    <property type="protein sequence ID" value="GAA3726109.1"/>
    <property type="molecule type" value="Genomic_DNA"/>
</dbReference>
<dbReference type="GO" id="GO:0016787">
    <property type="term" value="F:hydrolase activity"/>
    <property type="evidence" value="ECO:0007669"/>
    <property type="project" value="UniProtKB-KW"/>
</dbReference>
<dbReference type="Pfam" id="PF12697">
    <property type="entry name" value="Abhydrolase_6"/>
    <property type="match status" value="1"/>
</dbReference>
<gene>
    <name evidence="3" type="ORF">GCM10023082_25130</name>
</gene>
<dbReference type="PANTHER" id="PTHR43798">
    <property type="entry name" value="MONOACYLGLYCEROL LIPASE"/>
    <property type="match status" value="1"/>
</dbReference>
<dbReference type="Gene3D" id="3.40.50.1820">
    <property type="entry name" value="alpha/beta hydrolase"/>
    <property type="match status" value="1"/>
</dbReference>
<dbReference type="PANTHER" id="PTHR43798:SF31">
    <property type="entry name" value="AB HYDROLASE SUPERFAMILY PROTEIN YCLE"/>
    <property type="match status" value="1"/>
</dbReference>
<evidence type="ECO:0000313" key="4">
    <source>
        <dbReference type="Proteomes" id="UP001499884"/>
    </source>
</evidence>
<keyword evidence="4" id="KW-1185">Reference proteome</keyword>
<dbReference type="InterPro" id="IPR050266">
    <property type="entry name" value="AB_hydrolase_sf"/>
</dbReference>
<comment type="caution">
    <text evidence="3">The sequence shown here is derived from an EMBL/GenBank/DDBJ whole genome shotgun (WGS) entry which is preliminary data.</text>
</comment>
<protein>
    <submittedName>
        <fullName evidence="3">Alpha/beta fold hydrolase</fullName>
    </submittedName>
</protein>
<feature type="domain" description="AB hydrolase-1" evidence="2">
    <location>
        <begin position="35"/>
        <end position="247"/>
    </location>
</feature>
<evidence type="ECO:0000259" key="2">
    <source>
        <dbReference type="Pfam" id="PF12697"/>
    </source>
</evidence>
<dbReference type="SUPFAM" id="SSF53474">
    <property type="entry name" value="alpha/beta-Hydrolases"/>
    <property type="match status" value="1"/>
</dbReference>
<reference evidence="4" key="1">
    <citation type="journal article" date="2019" name="Int. J. Syst. Evol. Microbiol.">
        <title>The Global Catalogue of Microorganisms (GCM) 10K type strain sequencing project: providing services to taxonomists for standard genome sequencing and annotation.</title>
        <authorList>
            <consortium name="The Broad Institute Genomics Platform"/>
            <consortium name="The Broad Institute Genome Sequencing Center for Infectious Disease"/>
            <person name="Wu L."/>
            <person name="Ma J."/>
        </authorList>
    </citation>
    <scope>NUCLEOTIDE SEQUENCE [LARGE SCALE GENOMIC DNA]</scope>
    <source>
        <strain evidence="4">JCM 30846</strain>
    </source>
</reference>
<name>A0ABP7EW24_9ACTN</name>
<dbReference type="Proteomes" id="UP001499884">
    <property type="component" value="Unassembled WGS sequence"/>
</dbReference>
<keyword evidence="1 3" id="KW-0378">Hydrolase</keyword>
<accession>A0ABP7EW24</accession>